<reference evidence="5" key="1">
    <citation type="journal article" date="2014" name="Front. Microbiol.">
        <title>High frequency of phylogenetically diverse reductive dehalogenase-homologous genes in deep subseafloor sedimentary metagenomes.</title>
        <authorList>
            <person name="Kawai M."/>
            <person name="Futagami T."/>
            <person name="Toyoda A."/>
            <person name="Takaki Y."/>
            <person name="Nishi S."/>
            <person name="Hori S."/>
            <person name="Arai W."/>
            <person name="Tsubouchi T."/>
            <person name="Morono Y."/>
            <person name="Uchiyama I."/>
            <person name="Ito T."/>
            <person name="Fujiyama A."/>
            <person name="Inagaki F."/>
            <person name="Takami H."/>
        </authorList>
    </citation>
    <scope>NUCLEOTIDE SEQUENCE</scope>
    <source>
        <strain evidence="5">Expedition CK06-06</strain>
    </source>
</reference>
<dbReference type="Gene3D" id="1.10.10.10">
    <property type="entry name" value="Winged helix-like DNA-binding domain superfamily/Winged helix DNA-binding domain"/>
    <property type="match status" value="1"/>
</dbReference>
<sequence length="128" mass="15200">VSYRELEVFALLMDGHDNKEIAQILGIQYQSVKNHVSSLYKKLKAKNMAQAMKLLLFGNFIKVEVPGVDWLKFDKEKWIEHTKWILDSTDSRVSESERKETRKFLIEHRLFGELYKDRLKELRNEGNE</sequence>
<feature type="domain" description="HTH luxR-type" evidence="4">
    <location>
        <begin position="1"/>
        <end position="59"/>
    </location>
</feature>
<protein>
    <recommendedName>
        <fullName evidence="4">HTH luxR-type domain-containing protein</fullName>
    </recommendedName>
</protein>
<dbReference type="SMART" id="SM00421">
    <property type="entry name" value="HTH_LUXR"/>
    <property type="match status" value="1"/>
</dbReference>
<evidence type="ECO:0000313" key="5">
    <source>
        <dbReference type="EMBL" id="GAJ02223.1"/>
    </source>
</evidence>
<name>X1TA62_9ZZZZ</name>
<proteinExistence type="predicted"/>
<dbReference type="Pfam" id="PF00196">
    <property type="entry name" value="GerE"/>
    <property type="match status" value="1"/>
</dbReference>
<dbReference type="GO" id="GO:0006355">
    <property type="term" value="P:regulation of DNA-templated transcription"/>
    <property type="evidence" value="ECO:0007669"/>
    <property type="project" value="InterPro"/>
</dbReference>
<dbReference type="InterPro" id="IPR016032">
    <property type="entry name" value="Sig_transdc_resp-reg_C-effctor"/>
</dbReference>
<dbReference type="PANTHER" id="PTHR44688:SF16">
    <property type="entry name" value="DNA-BINDING TRANSCRIPTIONAL ACTIVATOR DEVR_DOSR"/>
    <property type="match status" value="1"/>
</dbReference>
<evidence type="ECO:0000256" key="2">
    <source>
        <dbReference type="ARBA" id="ARBA00023125"/>
    </source>
</evidence>
<dbReference type="GO" id="GO:0003677">
    <property type="term" value="F:DNA binding"/>
    <property type="evidence" value="ECO:0007669"/>
    <property type="project" value="UniProtKB-KW"/>
</dbReference>
<evidence type="ECO:0000256" key="3">
    <source>
        <dbReference type="ARBA" id="ARBA00023163"/>
    </source>
</evidence>
<evidence type="ECO:0000259" key="4">
    <source>
        <dbReference type="PROSITE" id="PS50043"/>
    </source>
</evidence>
<accession>X1TA62</accession>
<keyword evidence="2" id="KW-0238">DNA-binding</keyword>
<dbReference type="PROSITE" id="PS00622">
    <property type="entry name" value="HTH_LUXR_1"/>
    <property type="match status" value="1"/>
</dbReference>
<dbReference type="SUPFAM" id="SSF46894">
    <property type="entry name" value="C-terminal effector domain of the bipartite response regulators"/>
    <property type="match status" value="1"/>
</dbReference>
<dbReference type="AlphaFoldDB" id="X1TA62"/>
<dbReference type="PRINTS" id="PR00038">
    <property type="entry name" value="HTHLUXR"/>
</dbReference>
<dbReference type="InterPro" id="IPR000792">
    <property type="entry name" value="Tscrpt_reg_LuxR_C"/>
</dbReference>
<feature type="non-terminal residue" evidence="5">
    <location>
        <position position="1"/>
    </location>
</feature>
<gene>
    <name evidence="5" type="ORF">S12H4_28232</name>
</gene>
<organism evidence="5">
    <name type="scientific">marine sediment metagenome</name>
    <dbReference type="NCBI Taxonomy" id="412755"/>
    <lineage>
        <taxon>unclassified sequences</taxon>
        <taxon>metagenomes</taxon>
        <taxon>ecological metagenomes</taxon>
    </lineage>
</organism>
<dbReference type="PANTHER" id="PTHR44688">
    <property type="entry name" value="DNA-BINDING TRANSCRIPTIONAL ACTIVATOR DEVR_DOSR"/>
    <property type="match status" value="1"/>
</dbReference>
<keyword evidence="3" id="KW-0804">Transcription</keyword>
<keyword evidence="1" id="KW-0805">Transcription regulation</keyword>
<comment type="caution">
    <text evidence="5">The sequence shown here is derived from an EMBL/GenBank/DDBJ whole genome shotgun (WGS) entry which is preliminary data.</text>
</comment>
<dbReference type="InterPro" id="IPR036388">
    <property type="entry name" value="WH-like_DNA-bd_sf"/>
</dbReference>
<dbReference type="PROSITE" id="PS50043">
    <property type="entry name" value="HTH_LUXR_2"/>
    <property type="match status" value="1"/>
</dbReference>
<dbReference type="CDD" id="cd06170">
    <property type="entry name" value="LuxR_C_like"/>
    <property type="match status" value="1"/>
</dbReference>
<evidence type="ECO:0000256" key="1">
    <source>
        <dbReference type="ARBA" id="ARBA00023015"/>
    </source>
</evidence>
<dbReference type="EMBL" id="BARW01016183">
    <property type="protein sequence ID" value="GAJ02223.1"/>
    <property type="molecule type" value="Genomic_DNA"/>
</dbReference>